<reference evidence="1 2" key="1">
    <citation type="submission" date="2021-06" db="EMBL/GenBank/DDBJ databases">
        <title>Complete genome sequence of Erwinia phage pEa_SNUABM_30.</title>
        <authorList>
            <person name="Kim S.G."/>
            <person name="Park S.C."/>
        </authorList>
    </citation>
    <scope>NUCLEOTIDE SEQUENCE [LARGE SCALE GENOMIC DNA]</scope>
</reference>
<gene>
    <name evidence="1" type="ORF">pEaSNUABM30_00070</name>
</gene>
<evidence type="ECO:0000313" key="1">
    <source>
        <dbReference type="EMBL" id="UAW53188.1"/>
    </source>
</evidence>
<keyword evidence="2" id="KW-1185">Reference proteome</keyword>
<sequence>MIDFKAVKFDEDRKPYIVERGAKGKFQRRYLNDAEQQEHKEWDSARVSRINSELDSMSVAPARGQTRHTQAVDTLGTDRAEARTSSFRSCYDHADGPTGPVGPGPCPVGADPVIPYSLESGSEQDVPVGQRVARRSVNLMDSIAHLTLALYEFGAIDNACVADVRSRVMDLAEGLHDDEDSMRIQAEDELVEPYYYVKSMAALLYGSYTQSRTQAPLKVVGYHAAPVITLTQYLMGLIFPEGDMARRAQTGNLLHRGDDSVRDLALDIMTVYNNIQADISEAGVRLLGEMPEEIGGLNVGLGELASLDVVRAVDEMLEYLVIRVDGLTQMLRDQL</sequence>
<name>A0AAE8XLK7_9CAUD</name>
<organism evidence="1 2">
    <name type="scientific">Erwinia phage pEa_SNUABM_30</name>
    <dbReference type="NCBI Taxonomy" id="2869553"/>
    <lineage>
        <taxon>Viruses</taxon>
        <taxon>Duplodnaviria</taxon>
        <taxon>Heunggongvirae</taxon>
        <taxon>Uroviricota</taxon>
        <taxon>Caudoviricetes</taxon>
        <taxon>Alexandravirus</taxon>
        <taxon>Alexandravirus SNUABM30</taxon>
    </lineage>
</organism>
<dbReference type="EMBL" id="MZ443778">
    <property type="protein sequence ID" value="UAW53188.1"/>
    <property type="molecule type" value="Genomic_DNA"/>
</dbReference>
<evidence type="ECO:0000313" key="2">
    <source>
        <dbReference type="Proteomes" id="UP000827754"/>
    </source>
</evidence>
<dbReference type="Proteomes" id="UP000827754">
    <property type="component" value="Segment"/>
</dbReference>
<accession>A0AAE8XLK7</accession>
<protein>
    <submittedName>
        <fullName evidence="1">Uncharacterized protein</fullName>
    </submittedName>
</protein>
<proteinExistence type="predicted"/>